<evidence type="ECO:0000259" key="2">
    <source>
        <dbReference type="Pfam" id="PF02579"/>
    </source>
</evidence>
<dbReference type="Gene3D" id="3.30.420.130">
    <property type="entry name" value="Dinitrogenase iron-molybdenum cofactor biosynthesis domain"/>
    <property type="match status" value="1"/>
</dbReference>
<dbReference type="InterPro" id="IPR003731">
    <property type="entry name" value="Di-Nase_FeMo-co_biosynth"/>
</dbReference>
<dbReference type="AlphaFoldDB" id="X1RG59"/>
<sequence>TKTGHHTFAAHYSESAPGERHGYDAGAQVRHASMAETIADCQVLIAGGMGWGAYESLKSRNIELVVTDVESIDEAVKLYIEGKLTNLMERLH</sequence>
<dbReference type="SUPFAM" id="SSF53146">
    <property type="entry name" value="Nitrogenase accessory factor-like"/>
    <property type="match status" value="1"/>
</dbReference>
<feature type="non-terminal residue" evidence="3">
    <location>
        <position position="1"/>
    </location>
</feature>
<comment type="caution">
    <text evidence="3">The sequence shown here is derived from an EMBL/GenBank/DDBJ whole genome shotgun (WGS) entry which is preliminary data.</text>
</comment>
<protein>
    <recommendedName>
        <fullName evidence="2">Dinitrogenase iron-molybdenum cofactor biosynthesis domain-containing protein</fullName>
    </recommendedName>
</protein>
<dbReference type="EMBL" id="BARV01035172">
    <property type="protein sequence ID" value="GAI54569.1"/>
    <property type="molecule type" value="Genomic_DNA"/>
</dbReference>
<name>X1RG59_9ZZZZ</name>
<feature type="domain" description="Dinitrogenase iron-molybdenum cofactor biosynthesis" evidence="2">
    <location>
        <begin position="21"/>
        <end position="80"/>
    </location>
</feature>
<evidence type="ECO:0000256" key="1">
    <source>
        <dbReference type="SAM" id="MobiDB-lite"/>
    </source>
</evidence>
<dbReference type="Pfam" id="PF02579">
    <property type="entry name" value="Nitro_FeMo-Co"/>
    <property type="match status" value="1"/>
</dbReference>
<dbReference type="InterPro" id="IPR036105">
    <property type="entry name" value="DiNase_FeMo-co_biosyn_sf"/>
</dbReference>
<organism evidence="3">
    <name type="scientific">marine sediment metagenome</name>
    <dbReference type="NCBI Taxonomy" id="412755"/>
    <lineage>
        <taxon>unclassified sequences</taxon>
        <taxon>metagenomes</taxon>
        <taxon>ecological metagenomes</taxon>
    </lineage>
</organism>
<reference evidence="3" key="1">
    <citation type="journal article" date="2014" name="Front. Microbiol.">
        <title>High frequency of phylogenetically diverse reductive dehalogenase-homologous genes in deep subseafloor sedimentary metagenomes.</title>
        <authorList>
            <person name="Kawai M."/>
            <person name="Futagami T."/>
            <person name="Toyoda A."/>
            <person name="Takaki Y."/>
            <person name="Nishi S."/>
            <person name="Hori S."/>
            <person name="Arai W."/>
            <person name="Tsubouchi T."/>
            <person name="Morono Y."/>
            <person name="Uchiyama I."/>
            <person name="Ito T."/>
            <person name="Fujiyama A."/>
            <person name="Inagaki F."/>
            <person name="Takami H."/>
        </authorList>
    </citation>
    <scope>NUCLEOTIDE SEQUENCE</scope>
    <source>
        <strain evidence="3">Expedition CK06-06</strain>
    </source>
</reference>
<gene>
    <name evidence="3" type="ORF">S06H3_54922</name>
</gene>
<proteinExistence type="predicted"/>
<accession>X1RG59</accession>
<feature type="region of interest" description="Disordered" evidence="1">
    <location>
        <begin position="1"/>
        <end position="22"/>
    </location>
</feature>
<evidence type="ECO:0000313" key="3">
    <source>
        <dbReference type="EMBL" id="GAI54569.1"/>
    </source>
</evidence>